<dbReference type="AlphaFoldDB" id="A0A5J5BPH4"/>
<organism evidence="2 3">
    <name type="scientific">Nyssa sinensis</name>
    <dbReference type="NCBI Taxonomy" id="561372"/>
    <lineage>
        <taxon>Eukaryota</taxon>
        <taxon>Viridiplantae</taxon>
        <taxon>Streptophyta</taxon>
        <taxon>Embryophyta</taxon>
        <taxon>Tracheophyta</taxon>
        <taxon>Spermatophyta</taxon>
        <taxon>Magnoliopsida</taxon>
        <taxon>eudicotyledons</taxon>
        <taxon>Gunneridae</taxon>
        <taxon>Pentapetalae</taxon>
        <taxon>asterids</taxon>
        <taxon>Cornales</taxon>
        <taxon>Nyssaceae</taxon>
        <taxon>Nyssa</taxon>
    </lineage>
</organism>
<name>A0A5J5BPH4_9ASTE</name>
<sequence>MKEDGEVIRFMEGTRVQDILSGHPHHKPHNSTPLPSSSTLTEKAVDSVECLPVVPETWPTMEMDNEAAQHIERAKAIAQGAASRTIAELHTENMALKRTQEELLRKLESMKQLGRTFGYHWKTPG</sequence>
<evidence type="ECO:0000313" key="3">
    <source>
        <dbReference type="Proteomes" id="UP000325577"/>
    </source>
</evidence>
<keyword evidence="3" id="KW-1185">Reference proteome</keyword>
<protein>
    <submittedName>
        <fullName evidence="2">Uncharacterized protein</fullName>
    </submittedName>
</protein>
<evidence type="ECO:0000313" key="2">
    <source>
        <dbReference type="EMBL" id="KAA8543622.1"/>
    </source>
</evidence>
<dbReference type="OrthoDB" id="1645677at2759"/>
<reference evidence="2 3" key="1">
    <citation type="submission" date="2019-09" db="EMBL/GenBank/DDBJ databases">
        <title>A chromosome-level genome assembly of the Chinese tupelo Nyssa sinensis.</title>
        <authorList>
            <person name="Yang X."/>
            <person name="Kang M."/>
            <person name="Yang Y."/>
            <person name="Xiong H."/>
            <person name="Wang M."/>
            <person name="Zhang Z."/>
            <person name="Wang Z."/>
            <person name="Wu H."/>
            <person name="Ma T."/>
            <person name="Liu J."/>
            <person name="Xi Z."/>
        </authorList>
    </citation>
    <scope>NUCLEOTIDE SEQUENCE [LARGE SCALE GENOMIC DNA]</scope>
    <source>
        <strain evidence="2">J267</strain>
        <tissue evidence="2">Leaf</tissue>
    </source>
</reference>
<feature type="coiled-coil region" evidence="1">
    <location>
        <begin position="86"/>
        <end position="113"/>
    </location>
</feature>
<evidence type="ECO:0000256" key="1">
    <source>
        <dbReference type="SAM" id="Coils"/>
    </source>
</evidence>
<dbReference type="Proteomes" id="UP000325577">
    <property type="component" value="Linkage Group LG11"/>
</dbReference>
<gene>
    <name evidence="2" type="ORF">F0562_021632</name>
</gene>
<dbReference type="EMBL" id="CM018034">
    <property type="protein sequence ID" value="KAA8543622.1"/>
    <property type="molecule type" value="Genomic_DNA"/>
</dbReference>
<keyword evidence="1" id="KW-0175">Coiled coil</keyword>
<accession>A0A5J5BPH4</accession>
<proteinExistence type="predicted"/>